<dbReference type="Proteomes" id="UP001428817">
    <property type="component" value="Unassembled WGS sequence"/>
</dbReference>
<keyword evidence="3" id="KW-1185">Reference proteome</keyword>
<name>A0ABP9PK39_9PSEU</name>
<dbReference type="EMBL" id="BAABJP010000003">
    <property type="protein sequence ID" value="GAA5147992.1"/>
    <property type="molecule type" value="Genomic_DNA"/>
</dbReference>
<keyword evidence="1" id="KW-0472">Membrane</keyword>
<comment type="caution">
    <text evidence="2">The sequence shown here is derived from an EMBL/GenBank/DDBJ whole genome shotgun (WGS) entry which is preliminary data.</text>
</comment>
<evidence type="ECO:0000313" key="2">
    <source>
        <dbReference type="EMBL" id="GAA5147992.1"/>
    </source>
</evidence>
<evidence type="ECO:0000256" key="1">
    <source>
        <dbReference type="SAM" id="Phobius"/>
    </source>
</evidence>
<reference evidence="3" key="1">
    <citation type="journal article" date="2019" name="Int. J. Syst. Evol. Microbiol.">
        <title>The Global Catalogue of Microorganisms (GCM) 10K type strain sequencing project: providing services to taxonomists for standard genome sequencing and annotation.</title>
        <authorList>
            <consortium name="The Broad Institute Genomics Platform"/>
            <consortium name="The Broad Institute Genome Sequencing Center for Infectious Disease"/>
            <person name="Wu L."/>
            <person name="Ma J."/>
        </authorList>
    </citation>
    <scope>NUCLEOTIDE SEQUENCE [LARGE SCALE GENOMIC DNA]</scope>
    <source>
        <strain evidence="3">JCM 18303</strain>
    </source>
</reference>
<sequence>MLISFVLSVLLTVSGVVMLVLMMVRDDSILGVFGFMALNVAGMFGAAYGVLSSA</sequence>
<protein>
    <submittedName>
        <fullName evidence="2">Uncharacterized protein</fullName>
    </submittedName>
</protein>
<feature type="transmembrane region" description="Helical" evidence="1">
    <location>
        <begin position="28"/>
        <end position="51"/>
    </location>
</feature>
<proteinExistence type="predicted"/>
<dbReference type="RefSeq" id="WP_185064774.1">
    <property type="nucleotide sequence ID" value="NZ_BAABJP010000003.1"/>
</dbReference>
<gene>
    <name evidence="2" type="ORF">GCM10023321_09650</name>
</gene>
<accession>A0ABP9PK39</accession>
<keyword evidence="1" id="KW-1133">Transmembrane helix</keyword>
<keyword evidence="1" id="KW-0812">Transmembrane</keyword>
<organism evidence="2 3">
    <name type="scientific">Pseudonocardia eucalypti</name>
    <dbReference type="NCBI Taxonomy" id="648755"/>
    <lineage>
        <taxon>Bacteria</taxon>
        <taxon>Bacillati</taxon>
        <taxon>Actinomycetota</taxon>
        <taxon>Actinomycetes</taxon>
        <taxon>Pseudonocardiales</taxon>
        <taxon>Pseudonocardiaceae</taxon>
        <taxon>Pseudonocardia</taxon>
    </lineage>
</organism>
<evidence type="ECO:0000313" key="3">
    <source>
        <dbReference type="Proteomes" id="UP001428817"/>
    </source>
</evidence>